<comment type="caution">
    <text evidence="3">The sequence shown here is derived from an EMBL/GenBank/DDBJ whole genome shotgun (WGS) entry which is preliminary data.</text>
</comment>
<organism evidence="3 4">
    <name type="scientific">Plakobranchus ocellatus</name>
    <dbReference type="NCBI Taxonomy" id="259542"/>
    <lineage>
        <taxon>Eukaryota</taxon>
        <taxon>Metazoa</taxon>
        <taxon>Spiralia</taxon>
        <taxon>Lophotrochozoa</taxon>
        <taxon>Mollusca</taxon>
        <taxon>Gastropoda</taxon>
        <taxon>Heterobranchia</taxon>
        <taxon>Euthyneura</taxon>
        <taxon>Panpulmonata</taxon>
        <taxon>Sacoglossa</taxon>
        <taxon>Placobranchoidea</taxon>
        <taxon>Plakobranchidae</taxon>
        <taxon>Plakobranchus</taxon>
    </lineage>
</organism>
<evidence type="ECO:0000313" key="3">
    <source>
        <dbReference type="EMBL" id="GFN98104.1"/>
    </source>
</evidence>
<proteinExistence type="predicted"/>
<keyword evidence="2" id="KW-0812">Transmembrane</keyword>
<sequence>MQTIFFVAAISFVTVTEDGGGDTAGIVAAVVIPVVLVAVFIAIVVWYLRRKGKFRHKSGACFEPLRKRRGSTTDSRRGLEDELDPDKPADLHDDHPGDKGQEDQDMFTIDEFEDDADRRDEYYYDEVFGRSEFEDEVTKNSVRQLYSTADEQKEEELLDLDFETLGIKIGDSPINSSTRHINF</sequence>
<evidence type="ECO:0000256" key="2">
    <source>
        <dbReference type="SAM" id="Phobius"/>
    </source>
</evidence>
<feature type="compositionally biased region" description="Basic and acidic residues" evidence="1">
    <location>
        <begin position="74"/>
        <end position="102"/>
    </location>
</feature>
<evidence type="ECO:0000256" key="1">
    <source>
        <dbReference type="SAM" id="MobiDB-lite"/>
    </source>
</evidence>
<dbReference type="EMBL" id="BLXT01002832">
    <property type="protein sequence ID" value="GFN98104.1"/>
    <property type="molecule type" value="Genomic_DNA"/>
</dbReference>
<keyword evidence="2" id="KW-1133">Transmembrane helix</keyword>
<keyword evidence="2" id="KW-0472">Membrane</keyword>
<gene>
    <name evidence="3" type="ORF">PoB_002461000</name>
</gene>
<evidence type="ECO:0000313" key="4">
    <source>
        <dbReference type="Proteomes" id="UP000735302"/>
    </source>
</evidence>
<feature type="region of interest" description="Disordered" evidence="1">
    <location>
        <begin position="69"/>
        <end position="107"/>
    </location>
</feature>
<evidence type="ECO:0008006" key="5">
    <source>
        <dbReference type="Google" id="ProtNLM"/>
    </source>
</evidence>
<keyword evidence="4" id="KW-1185">Reference proteome</keyword>
<feature type="transmembrane region" description="Helical" evidence="2">
    <location>
        <begin position="26"/>
        <end position="48"/>
    </location>
</feature>
<name>A0AAV3ZQU6_9GAST</name>
<dbReference type="AlphaFoldDB" id="A0AAV3ZQU6"/>
<reference evidence="3 4" key="1">
    <citation type="journal article" date="2021" name="Elife">
        <title>Chloroplast acquisition without the gene transfer in kleptoplastic sea slugs, Plakobranchus ocellatus.</title>
        <authorList>
            <person name="Maeda T."/>
            <person name="Takahashi S."/>
            <person name="Yoshida T."/>
            <person name="Shimamura S."/>
            <person name="Takaki Y."/>
            <person name="Nagai Y."/>
            <person name="Toyoda A."/>
            <person name="Suzuki Y."/>
            <person name="Arimoto A."/>
            <person name="Ishii H."/>
            <person name="Satoh N."/>
            <person name="Nishiyama T."/>
            <person name="Hasebe M."/>
            <person name="Maruyama T."/>
            <person name="Minagawa J."/>
            <person name="Obokata J."/>
            <person name="Shigenobu S."/>
        </authorList>
    </citation>
    <scope>NUCLEOTIDE SEQUENCE [LARGE SCALE GENOMIC DNA]</scope>
</reference>
<protein>
    <recommendedName>
        <fullName evidence="5">Neurofascin/L1/NrCAM C-terminal domain-containing protein</fullName>
    </recommendedName>
</protein>
<accession>A0AAV3ZQU6</accession>
<dbReference type="Proteomes" id="UP000735302">
    <property type="component" value="Unassembled WGS sequence"/>
</dbReference>